<dbReference type="Proteomes" id="UP001357485">
    <property type="component" value="Unassembled WGS sequence"/>
</dbReference>
<proteinExistence type="predicted"/>
<evidence type="ECO:0000256" key="1">
    <source>
        <dbReference type="SAM" id="MobiDB-lite"/>
    </source>
</evidence>
<evidence type="ECO:0000313" key="3">
    <source>
        <dbReference type="Proteomes" id="UP001357485"/>
    </source>
</evidence>
<organism evidence="2 3">
    <name type="scientific">Cryomyces antarcticus</name>
    <dbReference type="NCBI Taxonomy" id="329879"/>
    <lineage>
        <taxon>Eukaryota</taxon>
        <taxon>Fungi</taxon>
        <taxon>Dikarya</taxon>
        <taxon>Ascomycota</taxon>
        <taxon>Pezizomycotina</taxon>
        <taxon>Dothideomycetes</taxon>
        <taxon>Dothideomycetes incertae sedis</taxon>
        <taxon>Cryomyces</taxon>
    </lineage>
</organism>
<dbReference type="EMBL" id="JAVRRA010000131">
    <property type="protein sequence ID" value="KAK5292445.1"/>
    <property type="molecule type" value="Genomic_DNA"/>
</dbReference>
<keyword evidence="3" id="KW-1185">Reference proteome</keyword>
<comment type="caution">
    <text evidence="2">The sequence shown here is derived from an EMBL/GenBank/DDBJ whole genome shotgun (WGS) entry which is preliminary data.</text>
</comment>
<evidence type="ECO:0000313" key="2">
    <source>
        <dbReference type="EMBL" id="KAK5292445.1"/>
    </source>
</evidence>
<reference evidence="2 3" key="1">
    <citation type="submission" date="2023-08" db="EMBL/GenBank/DDBJ databases">
        <title>Black Yeasts Isolated from many extreme environments.</title>
        <authorList>
            <person name="Coleine C."/>
            <person name="Stajich J.E."/>
            <person name="Selbmann L."/>
        </authorList>
    </citation>
    <scope>NUCLEOTIDE SEQUENCE [LARGE SCALE GENOMIC DNA]</scope>
    <source>
        <strain evidence="2 3">CCFEE 536</strain>
    </source>
</reference>
<feature type="compositionally biased region" description="Polar residues" evidence="1">
    <location>
        <begin position="17"/>
        <end position="34"/>
    </location>
</feature>
<feature type="region of interest" description="Disordered" evidence="1">
    <location>
        <begin position="15"/>
        <end position="75"/>
    </location>
</feature>
<accession>A0ABR0M7T5</accession>
<gene>
    <name evidence="2" type="ORF">LTR16_001953</name>
</gene>
<sequence length="75" mass="8645">MPYHNSLQFGNFYPQEALSNPQNMPQNQRVSDSSGFEVPYPPVVNSQDLSGGPHELSTPLMYDNRQYRPYRPTEQ</sequence>
<name>A0ABR0M7T5_9PEZI</name>
<protein>
    <submittedName>
        <fullName evidence="2">Uncharacterized protein</fullName>
    </submittedName>
</protein>